<dbReference type="PANTHER" id="PTHR30121">
    <property type="entry name" value="UNCHARACTERIZED PROTEIN YJGR-RELATED"/>
    <property type="match status" value="1"/>
</dbReference>
<organism evidence="1 2">
    <name type="scientific">Enterococcus hirae</name>
    <dbReference type="NCBI Taxonomy" id="1354"/>
    <lineage>
        <taxon>Bacteria</taxon>
        <taxon>Bacillati</taxon>
        <taxon>Bacillota</taxon>
        <taxon>Bacilli</taxon>
        <taxon>Lactobacillales</taxon>
        <taxon>Enterococcaceae</taxon>
        <taxon>Enterococcus</taxon>
    </lineage>
</organism>
<dbReference type="NCBIfam" id="NF045971">
    <property type="entry name" value="conju_CD1110"/>
    <property type="match status" value="1"/>
</dbReference>
<dbReference type="AlphaFoldDB" id="A0A1V8VSL6"/>
<dbReference type="Gene3D" id="3.40.50.300">
    <property type="entry name" value="P-loop containing nucleotide triphosphate hydrolases"/>
    <property type="match status" value="1"/>
</dbReference>
<dbReference type="PANTHER" id="PTHR30121:SF6">
    <property type="entry name" value="SLR6007 PROTEIN"/>
    <property type="match status" value="1"/>
</dbReference>
<dbReference type="STRING" id="1354.A6P53_02255"/>
<name>A0A1V8VSL6_ENTHR</name>
<accession>A0A1V8VSL6</accession>
<evidence type="ECO:0000313" key="2">
    <source>
        <dbReference type="Proteomes" id="UP000352698"/>
    </source>
</evidence>
<gene>
    <name evidence="1" type="ORF">NCTC12204_00530</name>
</gene>
<dbReference type="InterPro" id="IPR027417">
    <property type="entry name" value="P-loop_NTPase"/>
</dbReference>
<evidence type="ECO:0000313" key="1">
    <source>
        <dbReference type="EMBL" id="VTQ60055.1"/>
    </source>
</evidence>
<proteinExistence type="predicted"/>
<comment type="caution">
    <text evidence="1">The sequence shown here is derived from an EMBL/GenBank/DDBJ whole genome shotgun (WGS) entry which is preliminary data.</text>
</comment>
<dbReference type="RefSeq" id="WP_010738410.1">
    <property type="nucleotide sequence ID" value="NZ_AP027299.1"/>
</dbReference>
<dbReference type="SUPFAM" id="SSF52540">
    <property type="entry name" value="P-loop containing nucleoside triphosphate hydrolases"/>
    <property type="match status" value="1"/>
</dbReference>
<protein>
    <submittedName>
        <fullName evidence="1">TrsE protein</fullName>
    </submittedName>
</protein>
<sequence length="816" mass="94185">MPWWVKGVSVPKENKLSTETNNKKFIRLMQKQKKKRGQYQKKLAPKRNVQDLLRYEKMFESGICEIVPNYYSKSVRFSDVNYQIAQQDEQLLIFQRYGELLNSLDDTIHLTITILKKRVELDEMTDKLFYESKGDQHDSYREEVNQMLLQKINEGENRFTKENYLTFSTPANHLEQAKQLLGRIEKNLIGNLEEIGSTVDPLDGLKRLKLVNQLLKSSEHFQFNYSDLVFNHLSTKAVIAPSSFNFKKKNYFEINEEYAQILYLKDYPARLSDKLMAELMEIPEEITLSIHIDPVGAEQANHLVQIKKAYMEGDKVAAQRKATQKGYDPYTSIPYELTNSINEANLLLDDLLKEGQNLFFVSVFVYFRTNTKEKLTDIAERVLSIARKNGCGFHYLDYLQLEGMNSVLPFGKNWITTRRTLTTASAAIFIPFTAQELDHEEGKYYGMNELTKNVVRINRKRLNTPSGMILGSSGSGKGVAKKYEEITTLLKNPTDEIISIDPEDEDTLIGQTFDAQIVKIAPNTDTFINLLDITDDLSGEVDPVKLKSDFLLTAFEALIGGQSGLNSAQRSIIDRVTRLTYFNYFHSQDKQMPTLAKEWFTLLKEQPEKEAQALVLDLELYIEGSLAIFSHTTNIELNKRFIIYNTKELGSQLKTFGMMVVLEQVWNRVVRNRDRGITTWIYIDEMQLMLNDPYCENYFFELWSRIRKWGAIPTGITQNVETLLLSDKARRMLSNTEFIIMLKQAKSDLDELSTLFRLSTQQQKHLIHPPKGAGLIRAGHAIVPFSNTVDSTTRLYELITTDPEERIKRKQEQSDE</sequence>
<dbReference type="InterPro" id="IPR051162">
    <property type="entry name" value="T4SS_component"/>
</dbReference>
<dbReference type="Proteomes" id="UP000352698">
    <property type="component" value="Unassembled WGS sequence"/>
</dbReference>
<reference evidence="1 2" key="1">
    <citation type="submission" date="2019-05" db="EMBL/GenBank/DDBJ databases">
        <authorList>
            <consortium name="Pathogen Informatics"/>
        </authorList>
    </citation>
    <scope>NUCLEOTIDE SEQUENCE [LARGE SCALE GENOMIC DNA]</scope>
    <source>
        <strain evidence="1 2">NCTC12204</strain>
    </source>
</reference>
<dbReference type="Gene3D" id="1.10.8.730">
    <property type="match status" value="1"/>
</dbReference>
<dbReference type="EMBL" id="CABEEP010000001">
    <property type="protein sequence ID" value="VTQ60055.1"/>
    <property type="molecule type" value="Genomic_DNA"/>
</dbReference>